<comment type="caution">
    <text evidence="2">The sequence shown here is derived from an EMBL/GenBank/DDBJ whole genome shotgun (WGS) entry which is preliminary data.</text>
</comment>
<dbReference type="PANTHER" id="PTHR43319">
    <property type="entry name" value="BETA-LACTAMASE-RELATED"/>
    <property type="match status" value="1"/>
</dbReference>
<keyword evidence="3" id="KW-1185">Reference proteome</keyword>
<evidence type="ECO:0000259" key="1">
    <source>
        <dbReference type="Pfam" id="PF00144"/>
    </source>
</evidence>
<dbReference type="RefSeq" id="WP_183643984.1">
    <property type="nucleotide sequence ID" value="NZ_JACHBL010000001.1"/>
</dbReference>
<dbReference type="AlphaFoldDB" id="A0A7W8YCY0"/>
<name>A0A7W8YCY0_9MICC</name>
<dbReference type="Gene3D" id="3.40.710.10">
    <property type="entry name" value="DD-peptidase/beta-lactamase superfamily"/>
    <property type="match status" value="1"/>
</dbReference>
<evidence type="ECO:0000313" key="3">
    <source>
        <dbReference type="Proteomes" id="UP000523863"/>
    </source>
</evidence>
<accession>A0A7W8YCY0</accession>
<dbReference type="Proteomes" id="UP000523863">
    <property type="component" value="Unassembled WGS sequence"/>
</dbReference>
<dbReference type="Pfam" id="PF00144">
    <property type="entry name" value="Beta-lactamase"/>
    <property type="match status" value="1"/>
</dbReference>
<dbReference type="InterPro" id="IPR052907">
    <property type="entry name" value="Beta-lactamase/esterase"/>
</dbReference>
<sequence length="370" mass="39651">MAVASGFEPLEELLQGFVEATPGYSAQLCVIQGGHTIVDIAVGDISPEQLSGVFSCSKGAAASVIALLLQRGQLRLNAPVAEYWPEFAAAGKENVTVHELLSHRAGLMGIDGGAPMAEYLDSSVVAQKLANMPRMWAGNSLFAYHSLTMGVFMEELVRRVTGERLQEIYEREVRAVHELDFYLGLPAELENRFVPVRHPLNAMPEVFVDPFGLQGVGANSVTGFLDNEGQQTFDLFSVPNVRAIRESGFSAVGGVANARGLASLYEAFPNMIQPETLAEMTTLATSGLDVSNGEPGAFATVFTKPRLGNDFGSWRAFGHNGLNGSVGYADPSYQLAVGYLPLHAEGVGTGSRSDQISKLLRQLILRNAST</sequence>
<protein>
    <submittedName>
        <fullName evidence="2">CubicO group peptidase (Beta-lactamase class C family)</fullName>
    </submittedName>
</protein>
<gene>
    <name evidence="2" type="ORF">BKA12_002287</name>
</gene>
<organism evidence="2 3">
    <name type="scientific">Neomicrococcus lactis</name>
    <dbReference type="NCBI Taxonomy" id="732241"/>
    <lineage>
        <taxon>Bacteria</taxon>
        <taxon>Bacillati</taxon>
        <taxon>Actinomycetota</taxon>
        <taxon>Actinomycetes</taxon>
        <taxon>Micrococcales</taxon>
        <taxon>Micrococcaceae</taxon>
        <taxon>Neomicrococcus</taxon>
    </lineage>
</organism>
<dbReference type="EMBL" id="JACHBL010000001">
    <property type="protein sequence ID" value="MBB5599207.1"/>
    <property type="molecule type" value="Genomic_DNA"/>
</dbReference>
<reference evidence="2 3" key="1">
    <citation type="submission" date="2020-08" db="EMBL/GenBank/DDBJ databases">
        <title>Sequencing the genomes of 1000 actinobacteria strains.</title>
        <authorList>
            <person name="Klenk H.-P."/>
        </authorList>
    </citation>
    <scope>NUCLEOTIDE SEQUENCE [LARGE SCALE GENOMIC DNA]</scope>
    <source>
        <strain evidence="2 3">DSM 23694</strain>
    </source>
</reference>
<dbReference type="InterPro" id="IPR001466">
    <property type="entry name" value="Beta-lactam-related"/>
</dbReference>
<feature type="domain" description="Beta-lactamase-related" evidence="1">
    <location>
        <begin position="12"/>
        <end position="340"/>
    </location>
</feature>
<dbReference type="InterPro" id="IPR012338">
    <property type="entry name" value="Beta-lactam/transpept-like"/>
</dbReference>
<dbReference type="SUPFAM" id="SSF56601">
    <property type="entry name" value="beta-lactamase/transpeptidase-like"/>
    <property type="match status" value="1"/>
</dbReference>
<evidence type="ECO:0000313" key="2">
    <source>
        <dbReference type="EMBL" id="MBB5599207.1"/>
    </source>
</evidence>
<proteinExistence type="predicted"/>
<dbReference type="PANTHER" id="PTHR43319:SF3">
    <property type="entry name" value="BETA-LACTAMASE-RELATED DOMAIN-CONTAINING PROTEIN"/>
    <property type="match status" value="1"/>
</dbReference>